<evidence type="ECO:0000259" key="10">
    <source>
        <dbReference type="Pfam" id="PF05486"/>
    </source>
</evidence>
<dbReference type="GO" id="GO:0005829">
    <property type="term" value="C:cytosol"/>
    <property type="evidence" value="ECO:0007669"/>
    <property type="project" value="UniProtKB-ARBA"/>
</dbReference>
<comment type="subcellular location">
    <subcellularLocation>
        <location evidence="1 9">Cytoplasm</location>
    </subcellularLocation>
</comment>
<dbReference type="AlphaFoldDB" id="A0A819HHZ7"/>
<proteinExistence type="inferred from homology"/>
<dbReference type="FunFam" id="3.30.720.10:FF:000001">
    <property type="entry name" value="Signal recognition particle 9 kDa protein"/>
    <property type="match status" value="1"/>
</dbReference>
<dbReference type="GO" id="GO:0008312">
    <property type="term" value="F:7S RNA binding"/>
    <property type="evidence" value="ECO:0007669"/>
    <property type="project" value="InterPro"/>
</dbReference>
<dbReference type="InterPro" id="IPR008832">
    <property type="entry name" value="SRP9"/>
</dbReference>
<protein>
    <recommendedName>
        <fullName evidence="3 9">Signal recognition particle 9 kDa protein</fullName>
        <shortName evidence="9">SRP9</shortName>
    </recommendedName>
</protein>
<evidence type="ECO:0000256" key="4">
    <source>
        <dbReference type="ARBA" id="ARBA00022490"/>
    </source>
</evidence>
<name>A0A819HHZ7_9BILA</name>
<keyword evidence="6 9" id="KW-0733">Signal recognition particle</keyword>
<comment type="caution">
    <text evidence="11">The sequence shown here is derived from an EMBL/GenBank/DDBJ whole genome shotgun (WGS) entry which is preliminary data.</text>
</comment>
<comment type="similarity">
    <text evidence="2 9">Belongs to the SRP9 family.</text>
</comment>
<reference evidence="11" key="1">
    <citation type="submission" date="2021-02" db="EMBL/GenBank/DDBJ databases">
        <authorList>
            <person name="Nowell W R."/>
        </authorList>
    </citation>
    <scope>NUCLEOTIDE SEQUENCE</scope>
</reference>
<feature type="domain" description="SRP9" evidence="10">
    <location>
        <begin position="3"/>
        <end position="70"/>
    </location>
</feature>
<gene>
    <name evidence="12" type="ORF">OVN521_LOCUS16741</name>
    <name evidence="11" type="ORF">UXM345_LOCUS10605</name>
</gene>
<dbReference type="GO" id="GO:0045900">
    <property type="term" value="P:negative regulation of translational elongation"/>
    <property type="evidence" value="ECO:0007669"/>
    <property type="project" value="InterPro"/>
</dbReference>
<dbReference type="PANTHER" id="PTHR12834">
    <property type="entry name" value="SIGNAL RECOGNITION PARTICLE 9 KDA PROTEIN"/>
    <property type="match status" value="1"/>
</dbReference>
<organism evidence="11 13">
    <name type="scientific">Rotaria magnacalcarata</name>
    <dbReference type="NCBI Taxonomy" id="392030"/>
    <lineage>
        <taxon>Eukaryota</taxon>
        <taxon>Metazoa</taxon>
        <taxon>Spiralia</taxon>
        <taxon>Gnathifera</taxon>
        <taxon>Rotifera</taxon>
        <taxon>Eurotatoria</taxon>
        <taxon>Bdelloidea</taxon>
        <taxon>Philodinida</taxon>
        <taxon>Philodinidae</taxon>
        <taxon>Rotaria</taxon>
    </lineage>
</organism>
<dbReference type="InterPro" id="IPR039914">
    <property type="entry name" value="SRP9-like"/>
</dbReference>
<dbReference type="SUPFAM" id="SSF54762">
    <property type="entry name" value="Signal recognition particle alu RNA binding heterodimer, SRP9/14"/>
    <property type="match status" value="1"/>
</dbReference>
<dbReference type="GO" id="GO:0006614">
    <property type="term" value="P:SRP-dependent cotranslational protein targeting to membrane"/>
    <property type="evidence" value="ECO:0007669"/>
    <property type="project" value="InterPro"/>
</dbReference>
<dbReference type="InterPro" id="IPR009018">
    <property type="entry name" value="Signal_recog_particle_SRP9/14"/>
</dbReference>
<evidence type="ECO:0000313" key="13">
    <source>
        <dbReference type="Proteomes" id="UP000663842"/>
    </source>
</evidence>
<accession>A0A819HHZ7</accession>
<dbReference type="EMBL" id="CAJOBF010001021">
    <property type="protein sequence ID" value="CAF3902260.1"/>
    <property type="molecule type" value="Genomic_DNA"/>
</dbReference>
<comment type="function">
    <text evidence="8 9">Component of the signal recognition particle (SRP) complex, a ribonucleoprotein complex that mediates the cotranslational targeting of secretory and membrane proteins to the endoplasmic reticulum (ER). SRP9 together with SRP14 and the Alu portion of the SRP RNA, constitutes the elongation arrest domain of SRP. The complex of SRP9 and SRP14 is required for SRP RNA binding.</text>
</comment>
<dbReference type="Proteomes" id="UP000663866">
    <property type="component" value="Unassembled WGS sequence"/>
</dbReference>
<evidence type="ECO:0000256" key="6">
    <source>
        <dbReference type="ARBA" id="ARBA00023135"/>
    </source>
</evidence>
<evidence type="ECO:0000313" key="12">
    <source>
        <dbReference type="EMBL" id="CAF4030042.1"/>
    </source>
</evidence>
<dbReference type="PIRSF" id="PIRSF017029">
    <property type="entry name" value="Signal_recog_particle_SRP9"/>
    <property type="match status" value="1"/>
</dbReference>
<dbReference type="PANTHER" id="PTHR12834:SF12">
    <property type="entry name" value="SIGNAL RECOGNITION PARTICLE 9 KDA PROTEIN"/>
    <property type="match status" value="1"/>
</dbReference>
<keyword evidence="5 9" id="KW-0694">RNA-binding</keyword>
<evidence type="ECO:0000256" key="2">
    <source>
        <dbReference type="ARBA" id="ARBA00009193"/>
    </source>
</evidence>
<evidence type="ECO:0000256" key="9">
    <source>
        <dbReference type="PIRNR" id="PIRNR017029"/>
    </source>
</evidence>
<dbReference type="Pfam" id="PF05486">
    <property type="entry name" value="SRP9-21"/>
    <property type="match status" value="1"/>
</dbReference>
<evidence type="ECO:0000256" key="1">
    <source>
        <dbReference type="ARBA" id="ARBA00004496"/>
    </source>
</evidence>
<keyword evidence="14" id="KW-1185">Reference proteome</keyword>
<dbReference type="Proteomes" id="UP000663842">
    <property type="component" value="Unassembled WGS sequence"/>
</dbReference>
<evidence type="ECO:0000256" key="3">
    <source>
        <dbReference type="ARBA" id="ARBA00020414"/>
    </source>
</evidence>
<evidence type="ECO:0000313" key="11">
    <source>
        <dbReference type="EMBL" id="CAF3902260.1"/>
    </source>
</evidence>
<sequence>MFVQSWDEFAKQAERLYLNDPINCRLCLKYRNEMLILRLTDNHTCLQYKTIYAQDVKKAEKFMSSLLRHMASKEGPEVTKKKN</sequence>
<dbReference type="InterPro" id="IPR039432">
    <property type="entry name" value="SRP9_dom"/>
</dbReference>
<dbReference type="EMBL" id="CAJOBG010002823">
    <property type="protein sequence ID" value="CAF4030042.1"/>
    <property type="molecule type" value="Genomic_DNA"/>
</dbReference>
<keyword evidence="7 9" id="KW-0687">Ribonucleoprotein</keyword>
<evidence type="ECO:0000313" key="14">
    <source>
        <dbReference type="Proteomes" id="UP000663866"/>
    </source>
</evidence>
<dbReference type="Gene3D" id="3.30.720.10">
    <property type="entry name" value="Signal recognition particle alu RNA binding heterodimer, srp9/1"/>
    <property type="match status" value="1"/>
</dbReference>
<dbReference type="GO" id="GO:0005786">
    <property type="term" value="C:signal recognition particle, endoplasmic reticulum targeting"/>
    <property type="evidence" value="ECO:0007669"/>
    <property type="project" value="UniProtKB-KW"/>
</dbReference>
<evidence type="ECO:0000256" key="7">
    <source>
        <dbReference type="ARBA" id="ARBA00023274"/>
    </source>
</evidence>
<evidence type="ECO:0000256" key="8">
    <source>
        <dbReference type="ARBA" id="ARBA00045462"/>
    </source>
</evidence>
<evidence type="ECO:0000256" key="5">
    <source>
        <dbReference type="ARBA" id="ARBA00022884"/>
    </source>
</evidence>
<keyword evidence="4 9" id="KW-0963">Cytoplasm</keyword>